<accession>B3E8F2</accession>
<dbReference type="KEGG" id="glo:Glov_2921"/>
<dbReference type="Proteomes" id="UP000002420">
    <property type="component" value="Chromosome"/>
</dbReference>
<gene>
    <name evidence="1" type="ordered locus">Glov_2921</name>
</gene>
<dbReference type="STRING" id="398767.Glov_2921"/>
<dbReference type="OrthoDB" id="5395333at2"/>
<protein>
    <submittedName>
        <fullName evidence="1">Uncharacterized protein</fullName>
    </submittedName>
</protein>
<sequence length="146" mass="16680">MIHSVAIAWDDLLGAFSNMEQDRVYFFDRMTGEIFFVGSDSGDSFWDQLEQQQGRFLEIPHLDSAAERTLLTTFLAGQSNRELCSLLDHALSGRPPYARPADILSFFPDEELQLSELRDTFLSNRVKSWLEENELFSLSTSLNAVH</sequence>
<dbReference type="InterPro" id="IPR005361">
    <property type="entry name" value="UPF0158"/>
</dbReference>
<proteinExistence type="predicted"/>
<dbReference type="RefSeq" id="WP_012470953.1">
    <property type="nucleotide sequence ID" value="NC_010814.1"/>
</dbReference>
<keyword evidence="2" id="KW-1185">Reference proteome</keyword>
<dbReference type="Pfam" id="PF03682">
    <property type="entry name" value="UPF0158"/>
    <property type="match status" value="1"/>
</dbReference>
<organism evidence="1 2">
    <name type="scientific">Trichlorobacter lovleyi (strain ATCC BAA-1151 / DSM 17278 / SZ)</name>
    <name type="common">Geobacter lovleyi</name>
    <dbReference type="NCBI Taxonomy" id="398767"/>
    <lineage>
        <taxon>Bacteria</taxon>
        <taxon>Pseudomonadati</taxon>
        <taxon>Thermodesulfobacteriota</taxon>
        <taxon>Desulfuromonadia</taxon>
        <taxon>Geobacterales</taxon>
        <taxon>Geobacteraceae</taxon>
        <taxon>Trichlorobacter</taxon>
    </lineage>
</organism>
<dbReference type="AlphaFoldDB" id="B3E8F2"/>
<evidence type="ECO:0000313" key="2">
    <source>
        <dbReference type="Proteomes" id="UP000002420"/>
    </source>
</evidence>
<name>B3E8F2_TRIL1</name>
<dbReference type="EMBL" id="CP001089">
    <property type="protein sequence ID" value="ACD96628.1"/>
    <property type="molecule type" value="Genomic_DNA"/>
</dbReference>
<evidence type="ECO:0000313" key="1">
    <source>
        <dbReference type="EMBL" id="ACD96628.1"/>
    </source>
</evidence>
<dbReference type="HOGENOM" id="CLU_1774757_0_0_7"/>
<reference evidence="1 2" key="1">
    <citation type="submission" date="2008-05" db="EMBL/GenBank/DDBJ databases">
        <title>Complete sequence of chromosome of Geobacter lovleyi SZ.</title>
        <authorList>
            <consortium name="US DOE Joint Genome Institute"/>
            <person name="Lucas S."/>
            <person name="Copeland A."/>
            <person name="Lapidus A."/>
            <person name="Glavina del Rio T."/>
            <person name="Dalin E."/>
            <person name="Tice H."/>
            <person name="Bruce D."/>
            <person name="Goodwin L."/>
            <person name="Pitluck S."/>
            <person name="Chertkov O."/>
            <person name="Meincke L."/>
            <person name="Brettin T."/>
            <person name="Detter J.C."/>
            <person name="Han C."/>
            <person name="Tapia R."/>
            <person name="Kuske C.R."/>
            <person name="Schmutz J."/>
            <person name="Larimer F."/>
            <person name="Land M."/>
            <person name="Hauser L."/>
            <person name="Kyrpides N."/>
            <person name="Mikhailova N."/>
            <person name="Sung Y."/>
            <person name="Fletcher K.E."/>
            <person name="Ritalahti K.M."/>
            <person name="Loeffler F.E."/>
            <person name="Richardson P."/>
        </authorList>
    </citation>
    <scope>NUCLEOTIDE SEQUENCE [LARGE SCALE GENOMIC DNA]</scope>
    <source>
        <strain evidence="2">ATCC BAA-1151 / DSM 17278 / SZ</strain>
    </source>
</reference>